<dbReference type="RefSeq" id="WP_169102415.1">
    <property type="nucleotide sequence ID" value="NZ_JABBVZ010000103.1"/>
</dbReference>
<organism evidence="1 2">
    <name type="scientific">Sulfobacillus harzensis</name>
    <dbReference type="NCBI Taxonomy" id="2729629"/>
    <lineage>
        <taxon>Bacteria</taxon>
        <taxon>Bacillati</taxon>
        <taxon>Bacillota</taxon>
        <taxon>Clostridia</taxon>
        <taxon>Eubacteriales</taxon>
        <taxon>Clostridiales Family XVII. Incertae Sedis</taxon>
        <taxon>Sulfobacillus</taxon>
    </lineage>
</organism>
<accession>A0A7Y0L6U2</accession>
<reference evidence="1 2" key="1">
    <citation type="submission" date="2020-04" db="EMBL/GenBank/DDBJ databases">
        <authorList>
            <person name="Zhang R."/>
            <person name="Schippers A."/>
        </authorList>
    </citation>
    <scope>NUCLEOTIDE SEQUENCE [LARGE SCALE GENOMIC DNA]</scope>
    <source>
        <strain evidence="1 2">DSM 109850</strain>
    </source>
</reference>
<dbReference type="AlphaFoldDB" id="A0A7Y0L6U2"/>
<gene>
    <name evidence="1" type="ORF">HIJ39_18665</name>
</gene>
<comment type="caution">
    <text evidence="1">The sequence shown here is derived from an EMBL/GenBank/DDBJ whole genome shotgun (WGS) entry which is preliminary data.</text>
</comment>
<keyword evidence="2" id="KW-1185">Reference proteome</keyword>
<protein>
    <submittedName>
        <fullName evidence="1">Ribbon-helix-helix protein, CopG family</fullName>
    </submittedName>
</protein>
<proteinExistence type="predicted"/>
<name>A0A7Y0L6U2_9FIRM</name>
<dbReference type="EMBL" id="JABBVZ010000103">
    <property type="protein sequence ID" value="NMP24357.1"/>
    <property type="molecule type" value="Genomic_DNA"/>
</dbReference>
<evidence type="ECO:0000313" key="2">
    <source>
        <dbReference type="Proteomes" id="UP000533476"/>
    </source>
</evidence>
<evidence type="ECO:0000313" key="1">
    <source>
        <dbReference type="EMBL" id="NMP24357.1"/>
    </source>
</evidence>
<sequence>MGRDTEHPGDTQIRTWVPNNQYAVIRELAAARQVSVSQIVREMIGAGLETDGQRQALDQALHQVTSALDHLERLTFFAAQEAAFAAIVQEKNYEVLGQREAPGNPDEAAAITKRFVGKIQGLVHERIRRALRGPNAVRKEMSRDESDDD</sequence>
<dbReference type="Proteomes" id="UP000533476">
    <property type="component" value="Unassembled WGS sequence"/>
</dbReference>